<dbReference type="Pfam" id="PF00075">
    <property type="entry name" value="RNase_H"/>
    <property type="match status" value="1"/>
</dbReference>
<keyword evidence="5" id="KW-0479">Metal-binding</keyword>
<dbReference type="GO" id="GO:0004523">
    <property type="term" value="F:RNA-DNA hybrid ribonuclease activity"/>
    <property type="evidence" value="ECO:0007669"/>
    <property type="project" value="UniProtKB-EC"/>
</dbReference>
<evidence type="ECO:0000256" key="1">
    <source>
        <dbReference type="ARBA" id="ARBA00000077"/>
    </source>
</evidence>
<dbReference type="InterPro" id="IPR050092">
    <property type="entry name" value="RNase_H"/>
</dbReference>
<evidence type="ECO:0000256" key="5">
    <source>
        <dbReference type="ARBA" id="ARBA00022723"/>
    </source>
</evidence>
<evidence type="ECO:0000256" key="2">
    <source>
        <dbReference type="ARBA" id="ARBA00005300"/>
    </source>
</evidence>
<feature type="domain" description="RNase H type-1" evidence="8">
    <location>
        <begin position="15"/>
        <end position="161"/>
    </location>
</feature>
<sequence length="169" mass="18348">MERKAPDRKDFEVDDDGNVVVYTDGCCEFNGKHGAKAGVGVYFGPDNPLNLSEPVRGRATNNTAEIQAITYALELIKRAGFSKAVINTDSQFVISCMTSWLSGWKKRGWKKSDGSPVINKEDLIDLDKASDGLMVKYNHVKAHSGLEGNEMADKLAKAGSKGYDAGVTD</sequence>
<accession>A0A6A7FPD1</accession>
<evidence type="ECO:0000256" key="4">
    <source>
        <dbReference type="ARBA" id="ARBA00022722"/>
    </source>
</evidence>
<dbReference type="SUPFAM" id="SSF53098">
    <property type="entry name" value="Ribonuclease H-like"/>
    <property type="match status" value="1"/>
</dbReference>
<comment type="catalytic activity">
    <reaction evidence="1">
        <text>Endonucleolytic cleavage to 5'-phosphomonoester.</text>
        <dbReference type="EC" id="3.1.26.4"/>
    </reaction>
</comment>
<keyword evidence="6" id="KW-0255">Endonuclease</keyword>
<dbReference type="InterPro" id="IPR012337">
    <property type="entry name" value="RNaseH-like_sf"/>
</dbReference>
<evidence type="ECO:0000256" key="3">
    <source>
        <dbReference type="ARBA" id="ARBA00012180"/>
    </source>
</evidence>
<dbReference type="CDD" id="cd09280">
    <property type="entry name" value="RNase_HI_eukaryote_like"/>
    <property type="match status" value="1"/>
</dbReference>
<dbReference type="PANTHER" id="PTHR10642:SF26">
    <property type="entry name" value="RIBONUCLEASE H1"/>
    <property type="match status" value="1"/>
</dbReference>
<name>A0A6A7FPD1_9CRUS</name>
<dbReference type="InterPro" id="IPR002156">
    <property type="entry name" value="RNaseH_domain"/>
</dbReference>
<dbReference type="GO" id="GO:0003676">
    <property type="term" value="F:nucleic acid binding"/>
    <property type="evidence" value="ECO:0007669"/>
    <property type="project" value="InterPro"/>
</dbReference>
<dbReference type="AlphaFoldDB" id="A0A6A7FPD1"/>
<dbReference type="InterPro" id="IPR036397">
    <property type="entry name" value="RNaseH_sf"/>
</dbReference>
<comment type="similarity">
    <text evidence="2">Belongs to the RNase H family.</text>
</comment>
<proteinExistence type="evidence at transcript level"/>
<protein>
    <recommendedName>
        <fullName evidence="3">ribonuclease H</fullName>
        <ecNumber evidence="3">3.1.26.4</ecNumber>
    </recommendedName>
</protein>
<evidence type="ECO:0000259" key="8">
    <source>
        <dbReference type="PROSITE" id="PS50879"/>
    </source>
</evidence>
<dbReference type="PANTHER" id="PTHR10642">
    <property type="entry name" value="RIBONUCLEASE H1"/>
    <property type="match status" value="1"/>
</dbReference>
<dbReference type="PROSITE" id="PS50879">
    <property type="entry name" value="RNASE_H_1"/>
    <property type="match status" value="1"/>
</dbReference>
<evidence type="ECO:0000256" key="7">
    <source>
        <dbReference type="ARBA" id="ARBA00022801"/>
    </source>
</evidence>
<evidence type="ECO:0000256" key="6">
    <source>
        <dbReference type="ARBA" id="ARBA00022759"/>
    </source>
</evidence>
<dbReference type="Gene3D" id="3.30.420.10">
    <property type="entry name" value="Ribonuclease H-like superfamily/Ribonuclease H"/>
    <property type="match status" value="1"/>
</dbReference>
<dbReference type="FunFam" id="3.30.420.10:FF:000097">
    <property type="entry name" value="Ribonuclease H1"/>
    <property type="match status" value="1"/>
</dbReference>
<evidence type="ECO:0000313" key="9">
    <source>
        <dbReference type="EMBL" id="LAC19962.1"/>
    </source>
</evidence>
<dbReference type="GO" id="GO:0046872">
    <property type="term" value="F:metal ion binding"/>
    <property type="evidence" value="ECO:0007669"/>
    <property type="project" value="UniProtKB-KW"/>
</dbReference>
<reference evidence="9" key="1">
    <citation type="submission" date="2017-11" db="EMBL/GenBank/DDBJ databases">
        <title>The sensing device of the deep-sea amphipod.</title>
        <authorList>
            <person name="Kobayashi H."/>
            <person name="Nagahama T."/>
            <person name="Arai W."/>
            <person name="Sasagawa Y."/>
            <person name="Umeda M."/>
            <person name="Hayashi T."/>
            <person name="Nikaido I."/>
            <person name="Watanabe H."/>
            <person name="Oguri K."/>
            <person name="Kitazato H."/>
            <person name="Fujioka K."/>
            <person name="Kido Y."/>
            <person name="Takami H."/>
        </authorList>
    </citation>
    <scope>NUCLEOTIDE SEQUENCE</scope>
    <source>
        <tissue evidence="9">Whole body</tissue>
    </source>
</reference>
<dbReference type="EC" id="3.1.26.4" evidence="3"/>
<keyword evidence="7" id="KW-0378">Hydrolase</keyword>
<dbReference type="EMBL" id="IACT01000559">
    <property type="protein sequence ID" value="LAC19962.1"/>
    <property type="molecule type" value="mRNA"/>
</dbReference>
<dbReference type="GO" id="GO:0043137">
    <property type="term" value="P:DNA replication, removal of RNA primer"/>
    <property type="evidence" value="ECO:0007669"/>
    <property type="project" value="TreeGrafter"/>
</dbReference>
<keyword evidence="4" id="KW-0540">Nuclease</keyword>
<organism evidence="9">
    <name type="scientific">Hirondellea gigas</name>
    <dbReference type="NCBI Taxonomy" id="1518452"/>
    <lineage>
        <taxon>Eukaryota</taxon>
        <taxon>Metazoa</taxon>
        <taxon>Ecdysozoa</taxon>
        <taxon>Arthropoda</taxon>
        <taxon>Crustacea</taxon>
        <taxon>Multicrustacea</taxon>
        <taxon>Malacostraca</taxon>
        <taxon>Eumalacostraca</taxon>
        <taxon>Peracarida</taxon>
        <taxon>Amphipoda</taxon>
        <taxon>Amphilochidea</taxon>
        <taxon>Lysianassida</taxon>
        <taxon>Lysianassidira</taxon>
        <taxon>Lysianassoidea</taxon>
        <taxon>Lysianassidae</taxon>
        <taxon>Hirondellea</taxon>
    </lineage>
</organism>